<feature type="chain" id="PRO_5003404500" description="Nuclear transport factor 2 family protein" evidence="1">
    <location>
        <begin position="19"/>
        <end position="151"/>
    </location>
</feature>
<dbReference type="OrthoDB" id="5903853at2759"/>
<keyword evidence="3" id="KW-1185">Reference proteome</keyword>
<accession>G0MRJ0</accession>
<dbReference type="AlphaFoldDB" id="G0MRJ0"/>
<dbReference type="HOGENOM" id="CLU_1760410_0_0_1"/>
<evidence type="ECO:0008006" key="4">
    <source>
        <dbReference type="Google" id="ProtNLM"/>
    </source>
</evidence>
<name>G0MRJ0_CAEBE</name>
<dbReference type="Proteomes" id="UP000008068">
    <property type="component" value="Unassembled WGS sequence"/>
</dbReference>
<gene>
    <name evidence="2" type="ORF">CAEBREN_09256</name>
</gene>
<keyword evidence="1" id="KW-0732">Signal</keyword>
<reference evidence="3" key="1">
    <citation type="submission" date="2011-07" db="EMBL/GenBank/DDBJ databases">
        <authorList>
            <consortium name="Caenorhabditis brenneri Sequencing and Analysis Consortium"/>
            <person name="Wilson R.K."/>
        </authorList>
    </citation>
    <scope>NUCLEOTIDE SEQUENCE [LARGE SCALE GENOMIC DNA]</scope>
    <source>
        <strain evidence="3">PB2801</strain>
    </source>
</reference>
<feature type="signal peptide" evidence="1">
    <location>
        <begin position="1"/>
        <end position="18"/>
    </location>
</feature>
<proteinExistence type="predicted"/>
<evidence type="ECO:0000313" key="2">
    <source>
        <dbReference type="EMBL" id="EGT42567.1"/>
    </source>
</evidence>
<organism evidence="3">
    <name type="scientific">Caenorhabditis brenneri</name>
    <name type="common">Nematode worm</name>
    <dbReference type="NCBI Taxonomy" id="135651"/>
    <lineage>
        <taxon>Eukaryota</taxon>
        <taxon>Metazoa</taxon>
        <taxon>Ecdysozoa</taxon>
        <taxon>Nematoda</taxon>
        <taxon>Chromadorea</taxon>
        <taxon>Rhabditida</taxon>
        <taxon>Rhabditina</taxon>
        <taxon>Rhabditomorpha</taxon>
        <taxon>Rhabditoidea</taxon>
        <taxon>Rhabditidae</taxon>
        <taxon>Peloderinae</taxon>
        <taxon>Caenorhabditis</taxon>
    </lineage>
</organism>
<dbReference type="InParanoid" id="G0MRJ0"/>
<evidence type="ECO:0000313" key="3">
    <source>
        <dbReference type="Proteomes" id="UP000008068"/>
    </source>
</evidence>
<dbReference type="EMBL" id="GL379809">
    <property type="protein sequence ID" value="EGT42567.1"/>
    <property type="molecule type" value="Genomic_DNA"/>
</dbReference>
<protein>
    <recommendedName>
        <fullName evidence="4">Nuclear transport factor 2 family protein</fullName>
    </recommendedName>
</protein>
<sequence>MKLLFCIFLLLTLLSTSASSTPQDDFTETALRGWVDDLQKGVQSKNKTAIASLFFDHASMAICANDKEDKVKPWKAKWLSGDKLFEYLANNGTDAKFYFNTPERGGRKAMVTVTGLGPEFIAHYYFQKEKGVLVSWGGEYMACGQATLNCH</sequence>
<dbReference type="eggNOG" id="ENOG502RC9K">
    <property type="taxonomic scope" value="Eukaryota"/>
</dbReference>
<evidence type="ECO:0000256" key="1">
    <source>
        <dbReference type="SAM" id="SignalP"/>
    </source>
</evidence>